<protein>
    <submittedName>
        <fullName evidence="3">Diguanylate cyclase</fullName>
    </submittedName>
</protein>
<dbReference type="CDD" id="cd01948">
    <property type="entry name" value="EAL"/>
    <property type="match status" value="1"/>
</dbReference>
<accession>A0A369MLP9</accession>
<dbReference type="PANTHER" id="PTHR33121:SF15">
    <property type="entry name" value="BLUE LIGHT- AND TEMPERATURE-REGULATED ANTIREPRESSOR BLUF"/>
    <property type="match status" value="1"/>
</dbReference>
<dbReference type="InterPro" id="IPR029787">
    <property type="entry name" value="Nucleotide_cyclase"/>
</dbReference>
<dbReference type="Proteomes" id="UP000253970">
    <property type="component" value="Unassembled WGS sequence"/>
</dbReference>
<proteinExistence type="predicted"/>
<dbReference type="GO" id="GO:0071111">
    <property type="term" value="F:cyclic-guanylate-specific phosphodiesterase activity"/>
    <property type="evidence" value="ECO:0007669"/>
    <property type="project" value="InterPro"/>
</dbReference>
<dbReference type="Pfam" id="PF00563">
    <property type="entry name" value="EAL"/>
    <property type="match status" value="1"/>
</dbReference>
<dbReference type="InterPro" id="IPR035965">
    <property type="entry name" value="PAS-like_dom_sf"/>
</dbReference>
<dbReference type="EMBL" id="PPTU01000001">
    <property type="protein sequence ID" value="RDB73385.1"/>
    <property type="molecule type" value="Genomic_DNA"/>
</dbReference>
<dbReference type="SUPFAM" id="SSF55785">
    <property type="entry name" value="PYP-like sensor domain (PAS domain)"/>
    <property type="match status" value="1"/>
</dbReference>
<dbReference type="PROSITE" id="PS50887">
    <property type="entry name" value="GGDEF"/>
    <property type="match status" value="1"/>
</dbReference>
<evidence type="ECO:0000259" key="1">
    <source>
        <dbReference type="PROSITE" id="PS50883"/>
    </source>
</evidence>
<dbReference type="InterPro" id="IPR001633">
    <property type="entry name" value="EAL_dom"/>
</dbReference>
<dbReference type="PANTHER" id="PTHR33121">
    <property type="entry name" value="CYCLIC DI-GMP PHOSPHODIESTERASE PDEF"/>
    <property type="match status" value="1"/>
</dbReference>
<evidence type="ECO:0000313" key="4">
    <source>
        <dbReference type="Proteomes" id="UP000253970"/>
    </source>
</evidence>
<dbReference type="InterPro" id="IPR043128">
    <property type="entry name" value="Rev_trsase/Diguanyl_cyclase"/>
</dbReference>
<dbReference type="Gene3D" id="3.30.70.270">
    <property type="match status" value="1"/>
</dbReference>
<feature type="domain" description="GGDEF" evidence="2">
    <location>
        <begin position="160"/>
        <end position="292"/>
    </location>
</feature>
<gene>
    <name evidence="3" type="ORF">C1875_00605</name>
</gene>
<dbReference type="Pfam" id="PF00990">
    <property type="entry name" value="GGDEF"/>
    <property type="match status" value="1"/>
</dbReference>
<reference evidence="3 4" key="1">
    <citation type="journal article" date="2018" name="Elife">
        <title>Discovery and characterization of a prevalent human gut bacterial enzyme sufficient for the inactivation of a family of plant toxins.</title>
        <authorList>
            <person name="Koppel N."/>
            <person name="Bisanz J.E."/>
            <person name="Pandelia M.E."/>
            <person name="Turnbaugh P.J."/>
            <person name="Balskus E.P."/>
        </authorList>
    </citation>
    <scope>NUCLEOTIDE SEQUENCE [LARGE SCALE GENOMIC DNA]</scope>
    <source>
        <strain evidence="3 4">W1 BHI 6</strain>
    </source>
</reference>
<dbReference type="Gene3D" id="3.20.20.450">
    <property type="entry name" value="EAL domain"/>
    <property type="match status" value="1"/>
</dbReference>
<dbReference type="InterPro" id="IPR013655">
    <property type="entry name" value="PAS_fold_3"/>
</dbReference>
<dbReference type="SUPFAM" id="SSF55073">
    <property type="entry name" value="Nucleotide cyclase"/>
    <property type="match status" value="1"/>
</dbReference>
<sequence length="559" mass="62587">MDTKEALKSFELDARLFYDAIAFSTDDYLYIIDMQRDIALVSDNMRDDFDLPDSLVPGLIPLWRELIVERDRKRFDDSIDSMLSGETDCHDLEYQVKNALGESIWVMCRGLLKRDENGQPTMFAGVVTCLERKGKIDSVTGLFTHDECTNLIDRLIACESQGGVMLLGLDDFSRINLLNGHAFGNTVLRMFAQSTQRLIPEGASMFRLDGDVFAIVMDGAGCAAMEELYHAIHVVANRQHTIDDLSFFCMVSAGIAMIGQDAHSAQDLLRNAENALEESKQRGKNTSTFFSSATIATKLRRLEISDYMQSSVLDDMKNFELYYQPLVCAETMDIAGAEALLRWSSEEHGQLSPVEFIPVLESYGLIGQVGRWVLEQSFTQCKRWSETHPGFIMDVNISYLQLLDADFVPFVEQLVERTGVDPASIVLEMTESYFVTDMDALRATFDRLRSIGIRIAMDDFGTGYSSLGLLAQSPADIVKIDRLFIKDIHREAFNRAFIDAVIELCHSVGIEVTVEGVEEPTELDAVRAIGADSIQGFFVSCPIPAHSFEERFITPQTAS</sequence>
<dbReference type="SUPFAM" id="SSF141868">
    <property type="entry name" value="EAL domain-like"/>
    <property type="match status" value="1"/>
</dbReference>
<name>A0A369MLP9_EGGLN</name>
<dbReference type="InterPro" id="IPR000160">
    <property type="entry name" value="GGDEF_dom"/>
</dbReference>
<comment type="caution">
    <text evidence="3">The sequence shown here is derived from an EMBL/GenBank/DDBJ whole genome shotgun (WGS) entry which is preliminary data.</text>
</comment>
<dbReference type="Gene3D" id="3.30.450.20">
    <property type="entry name" value="PAS domain"/>
    <property type="match status" value="1"/>
</dbReference>
<dbReference type="SMART" id="SM00267">
    <property type="entry name" value="GGDEF"/>
    <property type="match status" value="1"/>
</dbReference>
<dbReference type="InterPro" id="IPR035919">
    <property type="entry name" value="EAL_sf"/>
</dbReference>
<dbReference type="CDD" id="cd00130">
    <property type="entry name" value="PAS"/>
    <property type="match status" value="1"/>
</dbReference>
<dbReference type="InterPro" id="IPR050706">
    <property type="entry name" value="Cyclic-di-GMP_PDE-like"/>
</dbReference>
<dbReference type="SMART" id="SM00052">
    <property type="entry name" value="EAL"/>
    <property type="match status" value="1"/>
</dbReference>
<dbReference type="InterPro" id="IPR000014">
    <property type="entry name" value="PAS"/>
</dbReference>
<dbReference type="NCBIfam" id="TIGR00254">
    <property type="entry name" value="GGDEF"/>
    <property type="match status" value="1"/>
</dbReference>
<evidence type="ECO:0000313" key="3">
    <source>
        <dbReference type="EMBL" id="RDB73385.1"/>
    </source>
</evidence>
<dbReference type="PROSITE" id="PS50883">
    <property type="entry name" value="EAL"/>
    <property type="match status" value="1"/>
</dbReference>
<dbReference type="CDD" id="cd01949">
    <property type="entry name" value="GGDEF"/>
    <property type="match status" value="1"/>
</dbReference>
<evidence type="ECO:0000259" key="2">
    <source>
        <dbReference type="PROSITE" id="PS50887"/>
    </source>
</evidence>
<organism evidence="3 4">
    <name type="scientific">Eggerthella lenta</name>
    <name type="common">Eubacterium lentum</name>
    <dbReference type="NCBI Taxonomy" id="84112"/>
    <lineage>
        <taxon>Bacteria</taxon>
        <taxon>Bacillati</taxon>
        <taxon>Actinomycetota</taxon>
        <taxon>Coriobacteriia</taxon>
        <taxon>Eggerthellales</taxon>
        <taxon>Eggerthellaceae</taxon>
        <taxon>Eggerthella</taxon>
    </lineage>
</organism>
<feature type="domain" description="EAL" evidence="1">
    <location>
        <begin position="301"/>
        <end position="556"/>
    </location>
</feature>
<dbReference type="RefSeq" id="WP_114532341.1">
    <property type="nucleotide sequence ID" value="NZ_PPTU01000001.1"/>
</dbReference>
<dbReference type="AlphaFoldDB" id="A0A369MLP9"/>
<dbReference type="Pfam" id="PF08447">
    <property type="entry name" value="PAS_3"/>
    <property type="match status" value="1"/>
</dbReference>